<gene>
    <name evidence="1" type="ORF">ACJIZ3_000036</name>
</gene>
<name>A0ABD3RFC8_9LAMI</name>
<organism evidence="1 2">
    <name type="scientific">Penstemon smallii</name>
    <dbReference type="NCBI Taxonomy" id="265156"/>
    <lineage>
        <taxon>Eukaryota</taxon>
        <taxon>Viridiplantae</taxon>
        <taxon>Streptophyta</taxon>
        <taxon>Embryophyta</taxon>
        <taxon>Tracheophyta</taxon>
        <taxon>Spermatophyta</taxon>
        <taxon>Magnoliopsida</taxon>
        <taxon>eudicotyledons</taxon>
        <taxon>Gunneridae</taxon>
        <taxon>Pentapetalae</taxon>
        <taxon>asterids</taxon>
        <taxon>lamiids</taxon>
        <taxon>Lamiales</taxon>
        <taxon>Plantaginaceae</taxon>
        <taxon>Cheloneae</taxon>
        <taxon>Penstemon</taxon>
    </lineage>
</organism>
<dbReference type="EMBL" id="JBJXBP010000055">
    <property type="protein sequence ID" value="KAL3810261.1"/>
    <property type="molecule type" value="Genomic_DNA"/>
</dbReference>
<proteinExistence type="predicted"/>
<sequence length="37" mass="4552">MLCSDPSDFFRGSWNQHYFFMIWRLYAHVHVLSFLSL</sequence>
<evidence type="ECO:0000313" key="1">
    <source>
        <dbReference type="EMBL" id="KAL3810261.1"/>
    </source>
</evidence>
<reference evidence="1 2" key="1">
    <citation type="submission" date="2024-12" db="EMBL/GenBank/DDBJ databases">
        <title>The unique morphological basis and parallel evolutionary history of personate flowers in Penstemon.</title>
        <authorList>
            <person name="Depatie T.H."/>
            <person name="Wessinger C.A."/>
        </authorList>
    </citation>
    <scope>NUCLEOTIDE SEQUENCE [LARGE SCALE GENOMIC DNA]</scope>
    <source>
        <strain evidence="1">WTNN_2</strain>
        <tissue evidence="1">Leaf</tissue>
    </source>
</reference>
<accession>A0ABD3RFC8</accession>
<dbReference type="Proteomes" id="UP001634393">
    <property type="component" value="Unassembled WGS sequence"/>
</dbReference>
<evidence type="ECO:0000313" key="2">
    <source>
        <dbReference type="Proteomes" id="UP001634393"/>
    </source>
</evidence>
<protein>
    <submittedName>
        <fullName evidence="1">Uncharacterized protein</fullName>
    </submittedName>
</protein>
<dbReference type="AlphaFoldDB" id="A0ABD3RFC8"/>
<keyword evidence="2" id="KW-1185">Reference proteome</keyword>
<comment type="caution">
    <text evidence="1">The sequence shown here is derived from an EMBL/GenBank/DDBJ whole genome shotgun (WGS) entry which is preliminary data.</text>
</comment>